<evidence type="ECO:0000256" key="1">
    <source>
        <dbReference type="SAM" id="Phobius"/>
    </source>
</evidence>
<keyword evidence="1" id="KW-0472">Membrane</keyword>
<comment type="caution">
    <text evidence="2">The sequence shown here is derived from an EMBL/GenBank/DDBJ whole genome shotgun (WGS) entry which is preliminary data.</text>
</comment>
<dbReference type="RefSeq" id="WP_126780647.1">
    <property type="nucleotide sequence ID" value="NZ_PIQC01000003.1"/>
</dbReference>
<dbReference type="EMBL" id="PIQC01000003">
    <property type="protein sequence ID" value="RUO71764.1"/>
    <property type="molecule type" value="Genomic_DNA"/>
</dbReference>
<organism evidence="2 3">
    <name type="scientific">Idiomarina ramblicola</name>
    <dbReference type="NCBI Taxonomy" id="263724"/>
    <lineage>
        <taxon>Bacteria</taxon>
        <taxon>Pseudomonadati</taxon>
        <taxon>Pseudomonadota</taxon>
        <taxon>Gammaproteobacteria</taxon>
        <taxon>Alteromonadales</taxon>
        <taxon>Idiomarinaceae</taxon>
        <taxon>Idiomarina</taxon>
    </lineage>
</organism>
<keyword evidence="3" id="KW-1185">Reference proteome</keyword>
<reference evidence="3" key="1">
    <citation type="journal article" date="2018" name="Front. Microbiol.">
        <title>Genome-Based Analysis Reveals the Taxonomy and Diversity of the Family Idiomarinaceae.</title>
        <authorList>
            <person name="Liu Y."/>
            <person name="Lai Q."/>
            <person name="Shao Z."/>
        </authorList>
    </citation>
    <scope>NUCLEOTIDE SEQUENCE [LARGE SCALE GENOMIC DNA]</scope>
    <source>
        <strain evidence="3">R22</strain>
    </source>
</reference>
<sequence length="375" mass="42794">MDSNEAPKPSSGKGNFISRELAHNKDVTARLKTITEEFKSPESAEGLLESLRSYPEDYHLAYQNTIAWIASAIGALALATVILLIVNGNLEGWVAAGLCVVAVIPFIFVLTYLNKNRKRHALLESFFNRYEEIKYGFTYGGDQENISFNDNTALFSNAFRRGNYKNYFPVYASGATDYEGKSLNYTLFTYKFVNRARRTKTVKRKKVQYFEYDYYKQWGVFVSDVNVPAFSISSFTKKHYPEVWTTSDDRFNQKYYVSASSEIEIAKLMQPANVLMFEKVLESLPRSAGSFSRSSKGDDIHNFHPPLSSTELVGSRETPSLYWNINLNPFERTSTDQPKLDTPAALAGYLETIFLENFDQIFDSIQPLFKKVIKK</sequence>
<keyword evidence="1" id="KW-0812">Transmembrane</keyword>
<protein>
    <recommendedName>
        <fullName evidence="4">DUF3137 domain-containing protein</fullName>
    </recommendedName>
</protein>
<dbReference type="OrthoDB" id="6699489at2"/>
<keyword evidence="1" id="KW-1133">Transmembrane helix</keyword>
<evidence type="ECO:0000313" key="2">
    <source>
        <dbReference type="EMBL" id="RUO71764.1"/>
    </source>
</evidence>
<evidence type="ECO:0008006" key="4">
    <source>
        <dbReference type="Google" id="ProtNLM"/>
    </source>
</evidence>
<accession>A0A432Z1I3</accession>
<dbReference type="AlphaFoldDB" id="A0A432Z1I3"/>
<proteinExistence type="predicted"/>
<dbReference type="Proteomes" id="UP000288058">
    <property type="component" value="Unassembled WGS sequence"/>
</dbReference>
<feature type="transmembrane region" description="Helical" evidence="1">
    <location>
        <begin position="66"/>
        <end position="86"/>
    </location>
</feature>
<feature type="transmembrane region" description="Helical" evidence="1">
    <location>
        <begin position="92"/>
        <end position="113"/>
    </location>
</feature>
<gene>
    <name evidence="2" type="ORF">CWI78_04405</name>
</gene>
<name>A0A432Z1I3_9GAMM</name>
<evidence type="ECO:0000313" key="3">
    <source>
        <dbReference type="Proteomes" id="UP000288058"/>
    </source>
</evidence>